<evidence type="ECO:0000313" key="7">
    <source>
        <dbReference type="EMBL" id="TPQ24187.1"/>
    </source>
</evidence>
<dbReference type="SMART" id="SM00822">
    <property type="entry name" value="PKS_KR"/>
    <property type="match status" value="1"/>
</dbReference>
<dbReference type="InterPro" id="IPR057326">
    <property type="entry name" value="KR_dom"/>
</dbReference>
<gene>
    <name evidence="7" type="ORF">FGD71_000040</name>
</gene>
<sequence length="712" mass="72791">MATGDSGAVAVTVADAAGLPVASVEALAFREVAGDQLAAARTTGPDALFTVDWVTTVETHAADGPQDGFVLLGDAGQAGTVGSAEGTVGDSDFVGEVATGLAAAGHTVNTHPSLSELDAAVPEFVVLPCAGEPEPIAAAVHELTARVLGALRSWADDERFAAARLVVLTRGAIALRQGDSVDPAAAAVWGLVRSAQSEHPGRFVLADLDGTAEGYGALPAALAVDEPQVAVREGDVLVPRLAKAGFASAGAGAGAGAGEPTVPGSGPRPLDPDGTVLITGGTGTLGALIARHLVTGHGVRHLLLLSRRGQEADGAAELEAELTELGARVHIAACDAADRDVLATVLDKLERPLTGVVHTAGVVDDGVLFSLTPERLSAVLRPKVDAALNLHELTRDLDLAMFVLFSSAAATFGGAGQGNYAAANAFLDALAQHRRAQGLAGQSLAWGMWAARSAMTGELGEADLARMSRGGIGALTTEQGLALFDTATGTGHALLVPVPLDLAQLSQQGAALSPLLRGLVRTPARRSAAASADAERDHGPTLAQRLAGLTGQQRLVALADLIAQHVAAVLGYPSAAAVDLKRPFQEMGFDSLTAVELRNRMNTATGLRLPPTLVFDNPTPHDLAAHLLEELPLDDDPAAAPLDTELDKLESLLTAAPLAAEDRSRVEQRLRSFLALCEGVSTATDGSDDNSDLVAATADEIFDLIDNELGTV</sequence>
<dbReference type="GO" id="GO:0006633">
    <property type="term" value="P:fatty acid biosynthetic process"/>
    <property type="evidence" value="ECO:0007669"/>
    <property type="project" value="TreeGrafter"/>
</dbReference>
<dbReference type="Pfam" id="PF22953">
    <property type="entry name" value="SpnB_Rossmann"/>
    <property type="match status" value="1"/>
</dbReference>
<dbReference type="InterPro" id="IPR036291">
    <property type="entry name" value="NAD(P)-bd_dom_sf"/>
</dbReference>
<dbReference type="InterPro" id="IPR009081">
    <property type="entry name" value="PP-bd_ACP"/>
</dbReference>
<evidence type="ECO:0000313" key="8">
    <source>
        <dbReference type="Proteomes" id="UP000317378"/>
    </source>
</evidence>
<evidence type="ECO:0000256" key="4">
    <source>
        <dbReference type="ARBA" id="ARBA00023268"/>
    </source>
</evidence>
<accession>A0A505DSJ2</accession>
<evidence type="ECO:0000256" key="1">
    <source>
        <dbReference type="ARBA" id="ARBA00022450"/>
    </source>
</evidence>
<dbReference type="GO" id="GO:0017000">
    <property type="term" value="P:antibiotic biosynthetic process"/>
    <property type="evidence" value="ECO:0007669"/>
    <property type="project" value="UniProtKB-ARBA"/>
</dbReference>
<dbReference type="Pfam" id="PF08659">
    <property type="entry name" value="KR"/>
    <property type="match status" value="1"/>
</dbReference>
<dbReference type="InterPro" id="IPR006162">
    <property type="entry name" value="Ppantetheine_attach_site"/>
</dbReference>
<dbReference type="InterPro" id="IPR013968">
    <property type="entry name" value="PKS_KR"/>
</dbReference>
<organism evidence="7 8">
    <name type="scientific">Streptomyces sporangiiformans</name>
    <dbReference type="NCBI Taxonomy" id="2315329"/>
    <lineage>
        <taxon>Bacteria</taxon>
        <taxon>Bacillati</taxon>
        <taxon>Actinomycetota</taxon>
        <taxon>Actinomycetes</taxon>
        <taxon>Kitasatosporales</taxon>
        <taxon>Streptomycetaceae</taxon>
        <taxon>Streptomyces</taxon>
    </lineage>
</organism>
<dbReference type="Proteomes" id="UP000317378">
    <property type="component" value="Unassembled WGS sequence"/>
</dbReference>
<evidence type="ECO:0000256" key="2">
    <source>
        <dbReference type="ARBA" id="ARBA00022553"/>
    </source>
</evidence>
<dbReference type="InterPro" id="IPR055123">
    <property type="entry name" value="SpnB-like_Rossmann"/>
</dbReference>
<proteinExistence type="predicted"/>
<dbReference type="PANTHER" id="PTHR43775">
    <property type="entry name" value="FATTY ACID SYNTHASE"/>
    <property type="match status" value="1"/>
</dbReference>
<dbReference type="SUPFAM" id="SSF51735">
    <property type="entry name" value="NAD(P)-binding Rossmann-fold domains"/>
    <property type="match status" value="2"/>
</dbReference>
<dbReference type="SMART" id="SM00823">
    <property type="entry name" value="PKS_PP"/>
    <property type="match status" value="1"/>
</dbReference>
<dbReference type="InterPro" id="IPR050091">
    <property type="entry name" value="PKS_NRPS_Biosynth_Enz"/>
</dbReference>
<evidence type="ECO:0000259" key="6">
    <source>
        <dbReference type="PROSITE" id="PS50075"/>
    </source>
</evidence>
<dbReference type="Gene3D" id="1.10.1200.10">
    <property type="entry name" value="ACP-like"/>
    <property type="match status" value="1"/>
</dbReference>
<keyword evidence="1" id="KW-0596">Phosphopantetheine</keyword>
<feature type="region of interest" description="Disordered" evidence="5">
    <location>
        <begin position="249"/>
        <end position="272"/>
    </location>
</feature>
<dbReference type="PROSITE" id="PS50075">
    <property type="entry name" value="CARRIER"/>
    <property type="match status" value="1"/>
</dbReference>
<feature type="domain" description="Carrier" evidence="6">
    <location>
        <begin position="556"/>
        <end position="631"/>
    </location>
</feature>
<dbReference type="Pfam" id="PF00550">
    <property type="entry name" value="PP-binding"/>
    <property type="match status" value="1"/>
</dbReference>
<dbReference type="GO" id="GO:0031177">
    <property type="term" value="F:phosphopantetheine binding"/>
    <property type="evidence" value="ECO:0007669"/>
    <property type="project" value="InterPro"/>
</dbReference>
<keyword evidence="3" id="KW-0808">Transferase</keyword>
<evidence type="ECO:0000256" key="5">
    <source>
        <dbReference type="SAM" id="MobiDB-lite"/>
    </source>
</evidence>
<dbReference type="FunFam" id="1.10.1200.10:FF:000007">
    <property type="entry name" value="Probable polyketide synthase pks17"/>
    <property type="match status" value="1"/>
</dbReference>
<evidence type="ECO:0000256" key="3">
    <source>
        <dbReference type="ARBA" id="ARBA00022679"/>
    </source>
</evidence>
<dbReference type="OrthoDB" id="9778690at2"/>
<keyword evidence="8" id="KW-1185">Reference proteome</keyword>
<dbReference type="GO" id="GO:0004312">
    <property type="term" value="F:fatty acid synthase activity"/>
    <property type="evidence" value="ECO:0007669"/>
    <property type="project" value="TreeGrafter"/>
</dbReference>
<keyword evidence="4" id="KW-0511">Multifunctional enzyme</keyword>
<dbReference type="CDD" id="cd08956">
    <property type="entry name" value="KR_3_FAS_SDR_x"/>
    <property type="match status" value="1"/>
</dbReference>
<comment type="caution">
    <text evidence="7">The sequence shown here is derived from an EMBL/GenBank/DDBJ whole genome shotgun (WGS) entry which is preliminary data.</text>
</comment>
<dbReference type="EMBL" id="VCHX02000004">
    <property type="protein sequence ID" value="TPQ24187.1"/>
    <property type="molecule type" value="Genomic_DNA"/>
</dbReference>
<reference evidence="7 8" key="1">
    <citation type="submission" date="2019-06" db="EMBL/GenBank/DDBJ databases">
        <title>Streptomyces sporangiiformans sp. nov., a novel actinomycete isolated from soil in Mount Song.</title>
        <authorList>
            <person name="Han L."/>
        </authorList>
    </citation>
    <scope>NUCLEOTIDE SEQUENCE [LARGE SCALE GENOMIC DNA]</scope>
    <source>
        <strain evidence="7 8">NEAU-SSA 1</strain>
    </source>
</reference>
<dbReference type="SMART" id="SM01294">
    <property type="entry name" value="PKS_PP_betabranch"/>
    <property type="match status" value="1"/>
</dbReference>
<dbReference type="InterPro" id="IPR020806">
    <property type="entry name" value="PKS_PP-bd"/>
</dbReference>
<name>A0A505DSJ2_9ACTN</name>
<dbReference type="AlphaFoldDB" id="A0A505DSJ2"/>
<dbReference type="PANTHER" id="PTHR43775:SF51">
    <property type="entry name" value="INACTIVE PHENOLPHTHIOCEROL SYNTHESIS POLYKETIDE SYNTHASE TYPE I PKS1-RELATED"/>
    <property type="match status" value="1"/>
</dbReference>
<protein>
    <submittedName>
        <fullName evidence="7">SDR family NAD(P)-dependent oxidoreductase</fullName>
    </submittedName>
</protein>
<dbReference type="Gene3D" id="3.40.50.720">
    <property type="entry name" value="NAD(P)-binding Rossmann-like Domain"/>
    <property type="match status" value="1"/>
</dbReference>
<keyword evidence="2" id="KW-0597">Phosphoprotein</keyword>
<dbReference type="SUPFAM" id="SSF47336">
    <property type="entry name" value="ACP-like"/>
    <property type="match status" value="1"/>
</dbReference>
<dbReference type="PROSITE" id="PS00012">
    <property type="entry name" value="PHOSPHOPANTETHEINE"/>
    <property type="match status" value="1"/>
</dbReference>
<dbReference type="InterPro" id="IPR036736">
    <property type="entry name" value="ACP-like_sf"/>
</dbReference>